<dbReference type="KEGG" id="crq:GCK72_019728"/>
<feature type="region of interest" description="Disordered" evidence="1">
    <location>
        <begin position="107"/>
        <end position="209"/>
    </location>
</feature>
<dbReference type="RefSeq" id="XP_003098548.2">
    <property type="nucleotide sequence ID" value="XM_003098500.2"/>
</dbReference>
<sequence>MSAIVNEKKLLSHMIKETVGKTTLRRVEFAHSYARISSSGLVLVLKAISRIFRKLHKLECDLLVKARLAFLFRGLLNYHLKKQIKTAGTIKLKKGYLMEFRSNDGSLRLRCDPNSNPSRSVTKEDDSGNGDEGNDEELGEMKVETDQVEDRQPGAEEVEEAKPEVNNGAQLPLENNLSTHVIIKEEGDSGPVTPDNSSRVPSAIKAESVPSPARDLDYKMEEPQKEAVSASKLATGIKMVAYACRLDDVHQKTEKTLADPGIQEQVINWDLSIFVEGLVGRVQRSQLPDGCTETVVMKVFLGKIADTILYLVGAESMSQTIQFINDETSRIDFERKITLETARSSLISLLDLIN</sequence>
<accession>A0A6A5GFB0</accession>
<name>A0A6A5GFB0_CAERE</name>
<evidence type="ECO:0000256" key="1">
    <source>
        <dbReference type="SAM" id="MobiDB-lite"/>
    </source>
</evidence>
<feature type="compositionally biased region" description="Acidic residues" evidence="1">
    <location>
        <begin position="127"/>
        <end position="138"/>
    </location>
</feature>
<dbReference type="Proteomes" id="UP000483820">
    <property type="component" value="Chromosome V"/>
</dbReference>
<dbReference type="EMBL" id="WUAV01000005">
    <property type="protein sequence ID" value="KAF1753172.1"/>
    <property type="molecule type" value="Genomic_DNA"/>
</dbReference>
<evidence type="ECO:0000313" key="2">
    <source>
        <dbReference type="EMBL" id="KAF1753172.1"/>
    </source>
</evidence>
<evidence type="ECO:0008006" key="4">
    <source>
        <dbReference type="Google" id="ProtNLM"/>
    </source>
</evidence>
<proteinExistence type="predicted"/>
<dbReference type="AlphaFoldDB" id="A0A6A5GFB0"/>
<dbReference type="GeneID" id="9801646"/>
<feature type="compositionally biased region" description="Basic and acidic residues" evidence="1">
    <location>
        <begin position="139"/>
        <end position="154"/>
    </location>
</feature>
<organism evidence="2 3">
    <name type="scientific">Caenorhabditis remanei</name>
    <name type="common">Caenorhabditis vulgaris</name>
    <dbReference type="NCBI Taxonomy" id="31234"/>
    <lineage>
        <taxon>Eukaryota</taxon>
        <taxon>Metazoa</taxon>
        <taxon>Ecdysozoa</taxon>
        <taxon>Nematoda</taxon>
        <taxon>Chromadorea</taxon>
        <taxon>Rhabditida</taxon>
        <taxon>Rhabditina</taxon>
        <taxon>Rhabditomorpha</taxon>
        <taxon>Rhabditoidea</taxon>
        <taxon>Rhabditidae</taxon>
        <taxon>Peloderinae</taxon>
        <taxon>Caenorhabditis</taxon>
    </lineage>
</organism>
<gene>
    <name evidence="2" type="ORF">GCK72_019728</name>
</gene>
<evidence type="ECO:0000313" key="3">
    <source>
        <dbReference type="Proteomes" id="UP000483820"/>
    </source>
</evidence>
<feature type="compositionally biased region" description="Polar residues" evidence="1">
    <location>
        <begin position="167"/>
        <end position="179"/>
    </location>
</feature>
<comment type="caution">
    <text evidence="2">The sequence shown here is derived from an EMBL/GenBank/DDBJ whole genome shotgun (WGS) entry which is preliminary data.</text>
</comment>
<reference evidence="2 3" key="1">
    <citation type="submission" date="2019-12" db="EMBL/GenBank/DDBJ databases">
        <title>Chromosome-level assembly of the Caenorhabditis remanei genome.</title>
        <authorList>
            <person name="Teterina A.A."/>
            <person name="Willis J.H."/>
            <person name="Phillips P.C."/>
        </authorList>
    </citation>
    <scope>NUCLEOTIDE SEQUENCE [LARGE SCALE GENOMIC DNA]</scope>
    <source>
        <strain evidence="2 3">PX506</strain>
        <tissue evidence="2">Whole organism</tissue>
    </source>
</reference>
<protein>
    <recommendedName>
        <fullName evidence="4">SPK domain-containing protein</fullName>
    </recommendedName>
</protein>
<dbReference type="CTD" id="9801646"/>